<feature type="domain" description="Rad50/SbcC-type AAA" evidence="2">
    <location>
        <begin position="5"/>
        <end position="261"/>
    </location>
</feature>
<feature type="coiled-coil region" evidence="1">
    <location>
        <begin position="292"/>
        <end position="436"/>
    </location>
</feature>
<evidence type="ECO:0000313" key="3">
    <source>
        <dbReference type="EMBL" id="DAF43539.1"/>
    </source>
</evidence>
<keyword evidence="1" id="KW-0175">Coiled coil</keyword>
<reference evidence="3" key="1">
    <citation type="journal article" date="2021" name="Proc. Natl. Acad. Sci. U.S.A.">
        <title>A Catalog of Tens of Thousands of Viruses from Human Metagenomes Reveals Hidden Associations with Chronic Diseases.</title>
        <authorList>
            <person name="Tisza M.J."/>
            <person name="Buck C.B."/>
        </authorList>
    </citation>
    <scope>NUCLEOTIDE SEQUENCE</scope>
    <source>
        <strain evidence="3">CtWdm1</strain>
    </source>
</reference>
<dbReference type="Gene3D" id="3.40.50.300">
    <property type="entry name" value="P-loop containing nucleotide triphosphate hydrolases"/>
    <property type="match status" value="1"/>
</dbReference>
<feature type="coiled-coil region" evidence="1">
    <location>
        <begin position="463"/>
        <end position="533"/>
    </location>
</feature>
<dbReference type="InterPro" id="IPR027417">
    <property type="entry name" value="P-loop_NTPase"/>
</dbReference>
<accession>A0A8S5RYF2</accession>
<dbReference type="SUPFAM" id="SSF52540">
    <property type="entry name" value="P-loop containing nucleoside triphosphate hydrolases"/>
    <property type="match status" value="2"/>
</dbReference>
<dbReference type="InterPro" id="IPR038729">
    <property type="entry name" value="Rad50/SbcC_AAA"/>
</dbReference>
<sequence length="661" mass="76097">MKLLSLSLQNFRGIKSLNINFEGKSANIYGANGIGKTTIANSISYLLTGQPLTNEKDFSPKTSDTHNLHHIVNGVFELDNGGQISLSKDYYEVYRQKKRALAEKLSGHTTDHYINGVPVKEKEYIANLEKICGGDVNKTKVLMLVGYFSEVLSTTDKRKLLFEVCDKGLSDETIINKNISLMPLNEYLIIPGTNNKYLIDEYKKIAVNQRREINKKLESIPERIDELELSLKNDLPTKDTINISIKNIEAEREVKQKELDILLSDSKALELSIDKKISVLENHYQESKANYIENNNKDNEEIYKAINALNNKKAELVQTSMEYKNKIYSLDLKINECISNRQRLLDEYDKVKANTFNEKWDENSELCSLCGQKLPLDKIEHLKIEFEKRREEHNKANSIAKEKINKEGQQFSKAIIDGLNKQKTEYSNKLDAIDTEISDINNKINLAKDSVLKPKPFEETTIAESIKNRIERLNRDKENIDTNEALQSINKKIYELDKKLQDLKEQLIKINVDEKTRSRINELTNERKNKARELEYIDKGIYLCDEFSKIKARMITDNINKNFKTIKFALFKEQVNGGFKEICEPLIKNKAGQWVEYKSANTASQVNANLEIIDVLSNFYNLKLPVIVDRAESISNIEKISSQQINLIVSAEDKEFRIEQE</sequence>
<name>A0A8S5RYF2_9CAUD</name>
<dbReference type="EMBL" id="BK032509">
    <property type="protein sequence ID" value="DAF43539.1"/>
    <property type="molecule type" value="Genomic_DNA"/>
</dbReference>
<dbReference type="GO" id="GO:0016887">
    <property type="term" value="F:ATP hydrolysis activity"/>
    <property type="evidence" value="ECO:0007669"/>
    <property type="project" value="InterPro"/>
</dbReference>
<organism evidence="3">
    <name type="scientific">Siphoviridae sp. ctWdm1</name>
    <dbReference type="NCBI Taxonomy" id="2827883"/>
    <lineage>
        <taxon>Viruses</taxon>
        <taxon>Duplodnaviria</taxon>
        <taxon>Heunggongvirae</taxon>
        <taxon>Uroviricota</taxon>
        <taxon>Caudoviricetes</taxon>
    </lineage>
</organism>
<evidence type="ECO:0000259" key="2">
    <source>
        <dbReference type="Pfam" id="PF13476"/>
    </source>
</evidence>
<protein>
    <submittedName>
        <fullName evidence="3">Chromosome partition protein</fullName>
    </submittedName>
</protein>
<proteinExistence type="predicted"/>
<dbReference type="GO" id="GO:0006302">
    <property type="term" value="P:double-strand break repair"/>
    <property type="evidence" value="ECO:0007669"/>
    <property type="project" value="InterPro"/>
</dbReference>
<evidence type="ECO:0000256" key="1">
    <source>
        <dbReference type="SAM" id="Coils"/>
    </source>
</evidence>
<dbReference type="Pfam" id="PF13476">
    <property type="entry name" value="AAA_23"/>
    <property type="match status" value="1"/>
</dbReference>